<dbReference type="InterPro" id="IPR036866">
    <property type="entry name" value="RibonucZ/Hydroxyglut_hydro"/>
</dbReference>
<dbReference type="Pfam" id="PF12706">
    <property type="entry name" value="Lactamase_B_2"/>
    <property type="match status" value="1"/>
</dbReference>
<dbReference type="GO" id="GO:0016829">
    <property type="term" value="F:lyase activity"/>
    <property type="evidence" value="ECO:0007669"/>
    <property type="project" value="UniProtKB-KW"/>
</dbReference>
<accession>A0A9D1G831</accession>
<dbReference type="PANTHER" id="PTHR42663:SF6">
    <property type="entry name" value="HYDROLASE C777.06C-RELATED"/>
    <property type="match status" value="1"/>
</dbReference>
<dbReference type="SUPFAM" id="SSF56281">
    <property type="entry name" value="Metallo-hydrolase/oxidoreductase"/>
    <property type="match status" value="1"/>
</dbReference>
<proteinExistence type="predicted"/>
<organism evidence="2 3">
    <name type="scientific">Candidatus Caccosoma faecigallinarum</name>
    <dbReference type="NCBI Taxonomy" id="2840720"/>
    <lineage>
        <taxon>Bacteria</taxon>
        <taxon>Bacillati</taxon>
        <taxon>Bacillota</taxon>
        <taxon>Bacillota incertae sedis</taxon>
        <taxon>Candidatus Caccosoma</taxon>
    </lineage>
</organism>
<dbReference type="Proteomes" id="UP000886893">
    <property type="component" value="Unassembled WGS sequence"/>
</dbReference>
<dbReference type="Gene3D" id="3.60.15.10">
    <property type="entry name" value="Ribonuclease Z/Hydroxyacylglutathione hydrolase-like"/>
    <property type="match status" value="1"/>
</dbReference>
<keyword evidence="2" id="KW-0456">Lyase</keyword>
<name>A0A9D1G831_9FIRM</name>
<comment type="caution">
    <text evidence="2">The sequence shown here is derived from an EMBL/GenBank/DDBJ whole genome shotgun (WGS) entry which is preliminary data.</text>
</comment>
<protein>
    <submittedName>
        <fullName evidence="2">Carbon-phosphorus lyase</fullName>
    </submittedName>
</protein>
<reference evidence="2" key="1">
    <citation type="submission" date="2020-10" db="EMBL/GenBank/DDBJ databases">
        <authorList>
            <person name="Gilroy R."/>
        </authorList>
    </citation>
    <scope>NUCLEOTIDE SEQUENCE</scope>
    <source>
        <strain evidence="2">14508</strain>
    </source>
</reference>
<dbReference type="PANTHER" id="PTHR42663">
    <property type="entry name" value="HYDROLASE C777.06C-RELATED-RELATED"/>
    <property type="match status" value="1"/>
</dbReference>
<dbReference type="AlphaFoldDB" id="A0A9D1G831"/>
<reference evidence="2" key="2">
    <citation type="journal article" date="2021" name="PeerJ">
        <title>Extensive microbial diversity within the chicken gut microbiome revealed by metagenomics and culture.</title>
        <authorList>
            <person name="Gilroy R."/>
            <person name="Ravi A."/>
            <person name="Getino M."/>
            <person name="Pursley I."/>
            <person name="Horton D.L."/>
            <person name="Alikhan N.F."/>
            <person name="Baker D."/>
            <person name="Gharbi K."/>
            <person name="Hall N."/>
            <person name="Watson M."/>
            <person name="Adriaenssens E.M."/>
            <person name="Foster-Nyarko E."/>
            <person name="Jarju S."/>
            <person name="Secka A."/>
            <person name="Antonio M."/>
            <person name="Oren A."/>
            <person name="Chaudhuri R.R."/>
            <person name="La Ragione R."/>
            <person name="Hildebrand F."/>
            <person name="Pallen M.J."/>
        </authorList>
    </citation>
    <scope>NUCLEOTIDE SEQUENCE</scope>
    <source>
        <strain evidence="2">14508</strain>
    </source>
</reference>
<evidence type="ECO:0000259" key="1">
    <source>
        <dbReference type="Pfam" id="PF12706"/>
    </source>
</evidence>
<gene>
    <name evidence="2" type="ORF">IAD04_02660</name>
</gene>
<dbReference type="InterPro" id="IPR001279">
    <property type="entry name" value="Metallo-B-lactamas"/>
</dbReference>
<feature type="domain" description="Metallo-beta-lactamase" evidence="1">
    <location>
        <begin position="65"/>
        <end position="209"/>
    </location>
</feature>
<evidence type="ECO:0000313" key="3">
    <source>
        <dbReference type="Proteomes" id="UP000886893"/>
    </source>
</evidence>
<dbReference type="EMBL" id="DVKI01000083">
    <property type="protein sequence ID" value="HIT17267.1"/>
    <property type="molecule type" value="Genomic_DNA"/>
</dbReference>
<evidence type="ECO:0000313" key="2">
    <source>
        <dbReference type="EMBL" id="HIT17267.1"/>
    </source>
</evidence>
<sequence>MKIRFLGTAAAEGWPAIFCSCPACMKAKELKGKNIRSRFSIMIDDSYKIDFPPDSFYHMIQNQLDYTKLKYLFISHPHTDHLASHEFEFRRKWFTNLRNDRNLHIYGWAKSLTKIKKGMVYSDENEPIYHSLKAFKKIETPDFDVYPLPANHMTPKDKPFIYLFVRKSDQKTFLSAHDTGYFFDEVWDFLKSFHIDVISLDCTHGGGSSLNNHLGHQEVLKVKQKLEELHIFNEGIFIVNHFSHNGKWSHEELESFFKPYHILVAYDGMEIEF</sequence>